<accession>A0ABQ8T5F7</accession>
<dbReference type="EMBL" id="JAJSOF020000015">
    <property type="protein sequence ID" value="KAJ4441729.1"/>
    <property type="molecule type" value="Genomic_DNA"/>
</dbReference>
<sequence length="83" mass="8975">MASLCEGGNEPSGSLKAVRIPNLTVPVDNNDVTLQRNRNKTAGRFDGYQRIPNLTGPVASMTSRCNEIRNKTAGRIDDVMATV</sequence>
<reference evidence="1 2" key="1">
    <citation type="journal article" date="2022" name="Allergy">
        <title>Genome assembly and annotation of Periplaneta americana reveal a comprehensive cockroach allergen profile.</title>
        <authorList>
            <person name="Wang L."/>
            <person name="Xiong Q."/>
            <person name="Saelim N."/>
            <person name="Wang L."/>
            <person name="Nong W."/>
            <person name="Wan A.T."/>
            <person name="Shi M."/>
            <person name="Liu X."/>
            <person name="Cao Q."/>
            <person name="Hui J.H.L."/>
            <person name="Sookrung N."/>
            <person name="Leung T.F."/>
            <person name="Tungtrongchitr A."/>
            <person name="Tsui S.K.W."/>
        </authorList>
    </citation>
    <scope>NUCLEOTIDE SEQUENCE [LARGE SCALE GENOMIC DNA]</scope>
    <source>
        <strain evidence="1">PWHHKU_190912</strain>
    </source>
</reference>
<dbReference type="Proteomes" id="UP001148838">
    <property type="component" value="Unassembled WGS sequence"/>
</dbReference>
<gene>
    <name evidence="1" type="ORF">ANN_11587</name>
</gene>
<organism evidence="1 2">
    <name type="scientific">Periplaneta americana</name>
    <name type="common">American cockroach</name>
    <name type="synonym">Blatta americana</name>
    <dbReference type="NCBI Taxonomy" id="6978"/>
    <lineage>
        <taxon>Eukaryota</taxon>
        <taxon>Metazoa</taxon>
        <taxon>Ecdysozoa</taxon>
        <taxon>Arthropoda</taxon>
        <taxon>Hexapoda</taxon>
        <taxon>Insecta</taxon>
        <taxon>Pterygota</taxon>
        <taxon>Neoptera</taxon>
        <taxon>Polyneoptera</taxon>
        <taxon>Dictyoptera</taxon>
        <taxon>Blattodea</taxon>
        <taxon>Blattoidea</taxon>
        <taxon>Blattidae</taxon>
        <taxon>Blattinae</taxon>
        <taxon>Periplaneta</taxon>
    </lineage>
</organism>
<protein>
    <submittedName>
        <fullName evidence="1">Uncharacterized protein</fullName>
    </submittedName>
</protein>
<evidence type="ECO:0000313" key="1">
    <source>
        <dbReference type="EMBL" id="KAJ4441729.1"/>
    </source>
</evidence>
<keyword evidence="2" id="KW-1185">Reference proteome</keyword>
<proteinExistence type="predicted"/>
<name>A0ABQ8T5F7_PERAM</name>
<evidence type="ECO:0000313" key="2">
    <source>
        <dbReference type="Proteomes" id="UP001148838"/>
    </source>
</evidence>
<comment type="caution">
    <text evidence="1">The sequence shown here is derived from an EMBL/GenBank/DDBJ whole genome shotgun (WGS) entry which is preliminary data.</text>
</comment>